<feature type="region of interest" description="Disordered" evidence="1">
    <location>
        <begin position="589"/>
        <end position="653"/>
    </location>
</feature>
<gene>
    <name evidence="3" type="ORF">H9821_06810</name>
</gene>
<feature type="compositionally biased region" description="Low complexity" evidence="1">
    <location>
        <begin position="690"/>
        <end position="705"/>
    </location>
</feature>
<feature type="chain" id="PRO_5039257219" evidence="2">
    <location>
        <begin position="32"/>
        <end position="751"/>
    </location>
</feature>
<accession>A0A9D2CPT0</accession>
<feature type="signal peptide" evidence="2">
    <location>
        <begin position="1"/>
        <end position="31"/>
    </location>
</feature>
<evidence type="ECO:0000256" key="1">
    <source>
        <dbReference type="SAM" id="MobiDB-lite"/>
    </source>
</evidence>
<name>A0A9D2CPT0_9MICC</name>
<dbReference type="AlphaFoldDB" id="A0A9D2CPT0"/>
<keyword evidence="2" id="KW-0732">Signal</keyword>
<comment type="caution">
    <text evidence="3">The sequence shown here is derived from an EMBL/GenBank/DDBJ whole genome shotgun (WGS) entry which is preliminary data.</text>
</comment>
<proteinExistence type="predicted"/>
<feature type="region of interest" description="Disordered" evidence="1">
    <location>
        <begin position="669"/>
        <end position="723"/>
    </location>
</feature>
<evidence type="ECO:0000313" key="4">
    <source>
        <dbReference type="Proteomes" id="UP000824134"/>
    </source>
</evidence>
<dbReference type="EMBL" id="DXCN01000050">
    <property type="protein sequence ID" value="HIY95354.1"/>
    <property type="molecule type" value="Genomic_DNA"/>
</dbReference>
<feature type="compositionally biased region" description="Polar residues" evidence="1">
    <location>
        <begin position="640"/>
        <end position="653"/>
    </location>
</feature>
<dbReference type="Proteomes" id="UP000824134">
    <property type="component" value="Unassembled WGS sequence"/>
</dbReference>
<feature type="region of interest" description="Disordered" evidence="1">
    <location>
        <begin position="322"/>
        <end position="345"/>
    </location>
</feature>
<sequence length="751" mass="78457">MSSSRYTSRALPTFTRLALTSALVASGLALAPALTPLEPGLVSSQAVAAEKSASKQAYVSSVLNEDGTVTVSGSGWISEAEDRGAVVSFKWEGGGVTNKEAPINPVTDEPNDRVNFMTVAKEDGTFSINVELPTSETTNVKDEDWKPGSQHKLQVLSGSAGEGDSVGTVAVSFTVPTIHADNPDTWPLVEAEGAQVRISPVTTGEGASIRFIGQGWTRQDGGGSTVSLKLEYLDGEQKVRQYERTDSAISDYLQSVGRAADPTSWGLLIPDSSKTEPDQGLLTIEEDGSFDVTLELPEGVQEGQIGDYLALFVQSGRNADRDVSRSVRSEPIPVDGVPGELPKTDADATVCSTDVGSPTFRIVNPRVELGGKLHVTGEGWCNTENTKATTVAIKIDDGGVSHLDSSLHSNRTIWAIIKPDPTTGVIDAYIDLPDGTTATSTPAFEEGAHSLRVLSGSLAPGDRAVTLGGKDTLSFVVGTYAPKEVPDTLGADDLTDEARNGVTVEKDQLQIRATVPGANPGQWVILNPYTGGSVRSNWGSGWVQLDENRSLTYSLPEELAAGDYQMVVQNGDEGKLGELLGWAPLTVATDDAGERRQPDNRGGNSSGQQGTSGSSNRSSGSGSSTGSGASTGAGSGSSSIQPPYTSTTGNPMQNRPVAQVATISQVLRAPAAKKVSATEKATKQEEKKAASPSPSSSASQAVAPAESQTRSYEASSETESPWGNANNWLLCAAAVVLLGALALTRKSPKKH</sequence>
<evidence type="ECO:0000256" key="2">
    <source>
        <dbReference type="SAM" id="SignalP"/>
    </source>
</evidence>
<protein>
    <submittedName>
        <fullName evidence="3">Uncharacterized protein</fullName>
    </submittedName>
</protein>
<organism evidence="3 4">
    <name type="scientific">Candidatus Rothia avicola</name>
    <dbReference type="NCBI Taxonomy" id="2840478"/>
    <lineage>
        <taxon>Bacteria</taxon>
        <taxon>Bacillati</taxon>
        <taxon>Actinomycetota</taxon>
        <taxon>Actinomycetes</taxon>
        <taxon>Micrococcales</taxon>
        <taxon>Micrococcaceae</taxon>
        <taxon>Rothia</taxon>
    </lineage>
</organism>
<feature type="compositionally biased region" description="Basic and acidic residues" evidence="1">
    <location>
        <begin position="676"/>
        <end position="689"/>
    </location>
</feature>
<reference evidence="3" key="1">
    <citation type="journal article" date="2021" name="PeerJ">
        <title>Extensive microbial diversity within the chicken gut microbiome revealed by metagenomics and culture.</title>
        <authorList>
            <person name="Gilroy R."/>
            <person name="Ravi A."/>
            <person name="Getino M."/>
            <person name="Pursley I."/>
            <person name="Horton D.L."/>
            <person name="Alikhan N.F."/>
            <person name="Baker D."/>
            <person name="Gharbi K."/>
            <person name="Hall N."/>
            <person name="Watson M."/>
            <person name="Adriaenssens E.M."/>
            <person name="Foster-Nyarko E."/>
            <person name="Jarju S."/>
            <person name="Secka A."/>
            <person name="Antonio M."/>
            <person name="Oren A."/>
            <person name="Chaudhuri R.R."/>
            <person name="La Ragione R."/>
            <person name="Hildebrand F."/>
            <person name="Pallen M.J."/>
        </authorList>
    </citation>
    <scope>NUCLEOTIDE SEQUENCE</scope>
    <source>
        <strain evidence="3">ChiHjej12B11-9195</strain>
    </source>
</reference>
<reference evidence="3" key="2">
    <citation type="submission" date="2021-04" db="EMBL/GenBank/DDBJ databases">
        <authorList>
            <person name="Gilroy R."/>
        </authorList>
    </citation>
    <scope>NUCLEOTIDE SEQUENCE</scope>
    <source>
        <strain evidence="3">ChiHjej12B11-9195</strain>
    </source>
</reference>
<feature type="compositionally biased region" description="Gly residues" evidence="1">
    <location>
        <begin position="623"/>
        <end position="635"/>
    </location>
</feature>
<feature type="compositionally biased region" description="Polar residues" evidence="1">
    <location>
        <begin position="706"/>
        <end position="721"/>
    </location>
</feature>
<evidence type="ECO:0000313" key="3">
    <source>
        <dbReference type="EMBL" id="HIY95354.1"/>
    </source>
</evidence>
<feature type="compositionally biased region" description="Low complexity" evidence="1">
    <location>
        <begin position="601"/>
        <end position="622"/>
    </location>
</feature>